<sequence length="44" mass="4917">MRTSYSFAFREHTVGRPVQCPLVTVPVCCVEWMPHLGPPSAETV</sequence>
<dbReference type="AlphaFoldDB" id="A0A0E9S3G4"/>
<name>A0A0E9S3G4_ANGAN</name>
<dbReference type="EMBL" id="GBXM01072771">
    <property type="protein sequence ID" value="JAH35806.1"/>
    <property type="molecule type" value="Transcribed_RNA"/>
</dbReference>
<reference evidence="1" key="2">
    <citation type="journal article" date="2015" name="Fish Shellfish Immunol.">
        <title>Early steps in the European eel (Anguilla anguilla)-Vibrio vulnificus interaction in the gills: Role of the RtxA13 toxin.</title>
        <authorList>
            <person name="Callol A."/>
            <person name="Pajuelo D."/>
            <person name="Ebbesson L."/>
            <person name="Teles M."/>
            <person name="MacKenzie S."/>
            <person name="Amaro C."/>
        </authorList>
    </citation>
    <scope>NUCLEOTIDE SEQUENCE</scope>
</reference>
<evidence type="ECO:0000313" key="1">
    <source>
        <dbReference type="EMBL" id="JAH35806.1"/>
    </source>
</evidence>
<protein>
    <submittedName>
        <fullName evidence="1">Uncharacterized protein</fullName>
    </submittedName>
</protein>
<reference evidence="1" key="1">
    <citation type="submission" date="2014-11" db="EMBL/GenBank/DDBJ databases">
        <authorList>
            <person name="Amaro Gonzalez C."/>
        </authorList>
    </citation>
    <scope>NUCLEOTIDE SEQUENCE</scope>
</reference>
<proteinExistence type="predicted"/>
<accession>A0A0E9S3G4</accession>
<organism evidence="1">
    <name type="scientific">Anguilla anguilla</name>
    <name type="common">European freshwater eel</name>
    <name type="synonym">Muraena anguilla</name>
    <dbReference type="NCBI Taxonomy" id="7936"/>
    <lineage>
        <taxon>Eukaryota</taxon>
        <taxon>Metazoa</taxon>
        <taxon>Chordata</taxon>
        <taxon>Craniata</taxon>
        <taxon>Vertebrata</taxon>
        <taxon>Euteleostomi</taxon>
        <taxon>Actinopterygii</taxon>
        <taxon>Neopterygii</taxon>
        <taxon>Teleostei</taxon>
        <taxon>Anguilliformes</taxon>
        <taxon>Anguillidae</taxon>
        <taxon>Anguilla</taxon>
    </lineage>
</organism>